<dbReference type="HAMAP" id="MF_01302_A">
    <property type="entry name" value="Ribosomal_uS8_A"/>
    <property type="match status" value="1"/>
</dbReference>
<accession>A0A444L7I3</accession>
<evidence type="ECO:0000313" key="8">
    <source>
        <dbReference type="EMBL" id="RWX73529.1"/>
    </source>
</evidence>
<dbReference type="EMBL" id="RXGA01000003">
    <property type="protein sequence ID" value="RWX73529.1"/>
    <property type="molecule type" value="Genomic_DNA"/>
</dbReference>
<dbReference type="GO" id="GO:0019843">
    <property type="term" value="F:rRNA binding"/>
    <property type="evidence" value="ECO:0007669"/>
    <property type="project" value="UniProtKB-UniRule"/>
</dbReference>
<evidence type="ECO:0000256" key="4">
    <source>
        <dbReference type="ARBA" id="ARBA00022980"/>
    </source>
</evidence>
<dbReference type="Pfam" id="PF00410">
    <property type="entry name" value="Ribosomal_S8"/>
    <property type="match status" value="1"/>
</dbReference>
<evidence type="ECO:0000256" key="6">
    <source>
        <dbReference type="HAMAP-Rule" id="MF_01302"/>
    </source>
</evidence>
<dbReference type="SUPFAM" id="SSF56047">
    <property type="entry name" value="Ribosomal protein S8"/>
    <property type="match status" value="1"/>
</dbReference>
<dbReference type="AlphaFoldDB" id="A0A444L7I3"/>
<evidence type="ECO:0000256" key="5">
    <source>
        <dbReference type="ARBA" id="ARBA00023274"/>
    </source>
</evidence>
<dbReference type="Gene3D" id="3.30.1490.10">
    <property type="match status" value="1"/>
</dbReference>
<evidence type="ECO:0000256" key="2">
    <source>
        <dbReference type="ARBA" id="ARBA00006471"/>
    </source>
</evidence>
<keyword evidence="5 6" id="KW-0687">Ribonucleoprotein</keyword>
<dbReference type="GO" id="GO:0006412">
    <property type="term" value="P:translation"/>
    <property type="evidence" value="ECO:0007669"/>
    <property type="project" value="UniProtKB-UniRule"/>
</dbReference>
<dbReference type="NCBIfam" id="NF003115">
    <property type="entry name" value="PRK04034.1"/>
    <property type="match status" value="1"/>
</dbReference>
<dbReference type="FunFam" id="3.30.1370.30:FF:000001">
    <property type="entry name" value="40S ribosomal protein S15a"/>
    <property type="match status" value="1"/>
</dbReference>
<comment type="function">
    <text evidence="1 6">One of the primary rRNA binding proteins, it binds directly to 16S rRNA central domain where it helps coordinate assembly of the platform of the 30S subunit.</text>
</comment>
<comment type="similarity">
    <text evidence="2 6 7">Belongs to the universal ribosomal protein uS8 family.</text>
</comment>
<dbReference type="GO" id="GO:0003735">
    <property type="term" value="F:structural constituent of ribosome"/>
    <property type="evidence" value="ECO:0007669"/>
    <property type="project" value="InterPro"/>
</dbReference>
<keyword evidence="3 6" id="KW-0699">rRNA-binding</keyword>
<dbReference type="Proteomes" id="UP000288215">
    <property type="component" value="Unassembled WGS sequence"/>
</dbReference>
<sequence>MWVQDPLANSLVNIMNSEERGKNECIVTPAPKLIANVLRVLQKAGYVGEFEYIDDGRLGKLRIQLLGRINKCGVIKPYFNVSYKDLERVAQQYLPGKEIGFIILTTSKGIMTHKEALANKIGGRLLAYVY</sequence>
<protein>
    <recommendedName>
        <fullName evidence="6">Small ribosomal subunit protein uS8</fullName>
    </recommendedName>
</protein>
<dbReference type="PANTHER" id="PTHR11758">
    <property type="entry name" value="40S RIBOSOMAL PROTEIN S15A"/>
    <property type="match status" value="1"/>
</dbReference>
<name>A0A444L7I3_METS7</name>
<keyword evidence="6" id="KW-0694">RNA-binding</keyword>
<keyword evidence="4 6" id="KW-0689">Ribosomal protein</keyword>
<evidence type="ECO:0000313" key="9">
    <source>
        <dbReference type="Proteomes" id="UP000288215"/>
    </source>
</evidence>
<dbReference type="GO" id="GO:1990904">
    <property type="term" value="C:ribonucleoprotein complex"/>
    <property type="evidence" value="ECO:0007669"/>
    <property type="project" value="UniProtKB-KW"/>
</dbReference>
<dbReference type="Gene3D" id="3.30.1370.30">
    <property type="match status" value="1"/>
</dbReference>
<dbReference type="InterPro" id="IPR047863">
    <property type="entry name" value="Ribosomal_uS8_CS"/>
</dbReference>
<organism evidence="8 9">
    <name type="scientific">Methanosuratincola subterraneus</name>
    <dbReference type="NCBI Taxonomy" id="2593994"/>
    <lineage>
        <taxon>Archaea</taxon>
        <taxon>Thermoproteota</taxon>
        <taxon>Methanosuratincolia</taxon>
        <taxon>Candidatus Methanomethylicales</taxon>
        <taxon>Candidatus Methanomethylicaceae</taxon>
        <taxon>Candidatus Methanosuratincola (ex Vanwonterghem et al. 2016)</taxon>
    </lineage>
</organism>
<reference evidence="8 9" key="1">
    <citation type="submission" date="2018-12" db="EMBL/GenBank/DDBJ databases">
        <title>The complete genome of the methanogenic archaea of the candidate phylum Verstraetearchaeota, obtained from the metagenome of underground thermal water.</title>
        <authorList>
            <person name="Kadnikov V.V."/>
            <person name="Mardanov A.V."/>
            <person name="Beletsky A.V."/>
            <person name="Karnachuk O.V."/>
            <person name="Ravin N.V."/>
        </authorList>
    </citation>
    <scope>NUCLEOTIDE SEQUENCE [LARGE SCALE GENOMIC DNA]</scope>
    <source>
        <strain evidence="8">Ch88</strain>
    </source>
</reference>
<dbReference type="PROSITE" id="PS00053">
    <property type="entry name" value="RIBOSOMAL_S8"/>
    <property type="match status" value="1"/>
</dbReference>
<dbReference type="FunFam" id="3.30.1490.10:FF:000002">
    <property type="entry name" value="40S ribosomal protein S15a"/>
    <property type="match status" value="1"/>
</dbReference>
<evidence type="ECO:0000256" key="7">
    <source>
        <dbReference type="RuleBase" id="RU003660"/>
    </source>
</evidence>
<evidence type="ECO:0000256" key="1">
    <source>
        <dbReference type="ARBA" id="ARBA00002569"/>
    </source>
</evidence>
<dbReference type="InterPro" id="IPR000630">
    <property type="entry name" value="Ribosomal_uS8"/>
</dbReference>
<comment type="caution">
    <text evidence="8">The sequence shown here is derived from an EMBL/GenBank/DDBJ whole genome shotgun (WGS) entry which is preliminary data.</text>
</comment>
<dbReference type="InterPro" id="IPR035987">
    <property type="entry name" value="Ribosomal_uS8_sf"/>
</dbReference>
<gene>
    <name evidence="6" type="primary">rps8</name>
    <name evidence="8" type="ORF">Metus_1503</name>
</gene>
<comment type="subunit">
    <text evidence="6">Part of the 30S ribosomal subunit.</text>
</comment>
<proteinExistence type="inferred from homology"/>
<dbReference type="GO" id="GO:0005840">
    <property type="term" value="C:ribosome"/>
    <property type="evidence" value="ECO:0007669"/>
    <property type="project" value="UniProtKB-KW"/>
</dbReference>
<evidence type="ECO:0000256" key="3">
    <source>
        <dbReference type="ARBA" id="ARBA00022730"/>
    </source>
</evidence>